<dbReference type="Gene3D" id="1.25.40.20">
    <property type="entry name" value="Ankyrin repeat-containing domain"/>
    <property type="match status" value="1"/>
</dbReference>
<evidence type="ECO:0000256" key="5">
    <source>
        <dbReference type="ARBA" id="ARBA00023043"/>
    </source>
</evidence>
<name>A0A922SHU6_SPOEX</name>
<evidence type="ECO:0000256" key="3">
    <source>
        <dbReference type="ARBA" id="ARBA00022737"/>
    </source>
</evidence>
<dbReference type="PROSITE" id="PS50088">
    <property type="entry name" value="ANK_REPEAT"/>
    <property type="match status" value="3"/>
</dbReference>
<comment type="subcellular location">
    <subcellularLocation>
        <location evidence="1">Membrane</location>
        <topology evidence="1">Multi-pass membrane protein</topology>
    </subcellularLocation>
</comment>
<dbReference type="GO" id="GO:0019706">
    <property type="term" value="F:protein-cysteine S-palmitoyltransferase activity"/>
    <property type="evidence" value="ECO:0007669"/>
    <property type="project" value="UniProtKB-EC"/>
</dbReference>
<feature type="transmembrane region" description="Helical" evidence="8">
    <location>
        <begin position="366"/>
        <end position="395"/>
    </location>
</feature>
<keyword evidence="3" id="KW-0677">Repeat</keyword>
<feature type="transmembrane region" description="Helical" evidence="8">
    <location>
        <begin position="298"/>
        <end position="318"/>
    </location>
</feature>
<dbReference type="SMART" id="SM00248">
    <property type="entry name" value="ANK"/>
    <property type="match status" value="5"/>
</dbReference>
<gene>
    <name evidence="11" type="ORF">HF086_013704</name>
</gene>
<evidence type="ECO:0000256" key="6">
    <source>
        <dbReference type="ARBA" id="ARBA00023136"/>
    </source>
</evidence>
<dbReference type="InterPro" id="IPR002110">
    <property type="entry name" value="Ankyrin_rpt"/>
</dbReference>
<feature type="transmembrane region" description="Helical" evidence="8">
    <location>
        <begin position="478"/>
        <end position="498"/>
    </location>
</feature>
<dbReference type="Pfam" id="PF12796">
    <property type="entry name" value="Ank_2"/>
    <property type="match status" value="2"/>
</dbReference>
<comment type="catalytic activity">
    <reaction evidence="8">
        <text>L-cysteinyl-[protein] + hexadecanoyl-CoA = S-hexadecanoyl-L-cysteinyl-[protein] + CoA</text>
        <dbReference type="Rhea" id="RHEA:36683"/>
        <dbReference type="Rhea" id="RHEA-COMP:10131"/>
        <dbReference type="Rhea" id="RHEA-COMP:11032"/>
        <dbReference type="ChEBI" id="CHEBI:29950"/>
        <dbReference type="ChEBI" id="CHEBI:57287"/>
        <dbReference type="ChEBI" id="CHEBI:57379"/>
        <dbReference type="ChEBI" id="CHEBI:74151"/>
        <dbReference type="EC" id="2.3.1.225"/>
    </reaction>
</comment>
<accession>A0A922SHU6</accession>
<dbReference type="PANTHER" id="PTHR24161">
    <property type="entry name" value="ANK_REP_REGION DOMAIN-CONTAINING PROTEIN-RELATED"/>
    <property type="match status" value="1"/>
</dbReference>
<keyword evidence="8" id="KW-0808">Transferase</keyword>
<feature type="domain" description="Palmitoyltransferase DHHC" evidence="10">
    <location>
        <begin position="431"/>
        <end position="563"/>
    </location>
</feature>
<evidence type="ECO:0000256" key="9">
    <source>
        <dbReference type="SAM" id="MobiDB-lite"/>
    </source>
</evidence>
<evidence type="ECO:0000256" key="2">
    <source>
        <dbReference type="ARBA" id="ARBA00022692"/>
    </source>
</evidence>
<comment type="domain">
    <text evidence="8">The DHHC domain is required for palmitoyltransferase activity.</text>
</comment>
<sequence length="643" mass="70979">MYDSTCGAAASGQCGKAQPDGDGPPPREPPPAPLERDYSGFDIVKATQYGAFGRVKELVEAGWDVNQPDHETVTLLHWAAINNRREIIQYLLSKGAAVDAVGGELQSTPLHWATRQGHLEATVLLVRAGADPTLRDAEGCACLHLAAQFGHTAVVAYLVARGVPPDAPDAAGMTPLMWACWKVSAVDPARLLLTLGASPRPADRSHGNTALHWAILARNTTAISTLILYRQLLHRIVRVQGDASLDVPNLRGVTPLAMLQANADSLWVGSKVSDKIKEHSLAANKHNLLRRLTYDKKFRWWCVVVMPFVAFYLTGLVLEMDALYLVKAFMLVCFYGALHFLSNLLFDDDLKNIFPLSVYLATKVWFYITWAVFIAGVVGAGATLLFALSSCALWYSFLRSWRSDPGVIRASRADKLRTIIELSESARGGFEPARFCSACLVRRPLRSKHCSVCNRCVAKFDHHCPWVGNCIGANNHRYFIGFLVSLLVMCVWMIWGAAQYFSAECPVADPTAPGVVMQWARCNPWLAWVLLNACFHLFWVTVLTGCQLYLLVCLGMTTNEQLNRGRYRHFVARGGRSPFTRGPLRNCAELFGCGACGLLAARPRDWSAAGLADLRDPRDDADADADLAEPPEDERLLRAQHYV</sequence>
<dbReference type="Proteomes" id="UP000814243">
    <property type="component" value="Unassembled WGS sequence"/>
</dbReference>
<feature type="compositionally biased region" description="Pro residues" evidence="9">
    <location>
        <begin position="22"/>
        <end position="33"/>
    </location>
</feature>
<feature type="repeat" description="ANK" evidence="7">
    <location>
        <begin position="138"/>
        <end position="170"/>
    </location>
</feature>
<organism evidence="11 12">
    <name type="scientific">Spodoptera exigua</name>
    <name type="common">Beet armyworm</name>
    <name type="synonym">Noctua fulgens</name>
    <dbReference type="NCBI Taxonomy" id="7107"/>
    <lineage>
        <taxon>Eukaryota</taxon>
        <taxon>Metazoa</taxon>
        <taxon>Ecdysozoa</taxon>
        <taxon>Arthropoda</taxon>
        <taxon>Hexapoda</taxon>
        <taxon>Insecta</taxon>
        <taxon>Pterygota</taxon>
        <taxon>Neoptera</taxon>
        <taxon>Endopterygota</taxon>
        <taxon>Lepidoptera</taxon>
        <taxon>Glossata</taxon>
        <taxon>Ditrysia</taxon>
        <taxon>Noctuoidea</taxon>
        <taxon>Noctuidae</taxon>
        <taxon>Amphipyrinae</taxon>
        <taxon>Spodoptera</taxon>
    </lineage>
</organism>
<evidence type="ECO:0000256" key="7">
    <source>
        <dbReference type="PROSITE-ProRule" id="PRU00023"/>
    </source>
</evidence>
<dbReference type="GO" id="GO:0016020">
    <property type="term" value="C:membrane"/>
    <property type="evidence" value="ECO:0007669"/>
    <property type="project" value="UniProtKB-SubCell"/>
</dbReference>
<dbReference type="Pfam" id="PF01529">
    <property type="entry name" value="DHHC"/>
    <property type="match status" value="1"/>
</dbReference>
<evidence type="ECO:0000256" key="4">
    <source>
        <dbReference type="ARBA" id="ARBA00022989"/>
    </source>
</evidence>
<dbReference type="EC" id="2.3.1.225" evidence="8"/>
<dbReference type="InterPro" id="IPR036770">
    <property type="entry name" value="Ankyrin_rpt-contain_sf"/>
</dbReference>
<comment type="caution">
    <text evidence="11">The sequence shown here is derived from an EMBL/GenBank/DDBJ whole genome shotgun (WGS) entry which is preliminary data.</text>
</comment>
<reference evidence="11" key="1">
    <citation type="journal article" date="2021" name="G3 (Bethesda)">
        <title>Genome and transcriptome analysis of the beet armyworm Spodoptera exigua reveals targets for pest control. .</title>
        <authorList>
            <person name="Simon S."/>
            <person name="Breeschoten T."/>
            <person name="Jansen H.J."/>
            <person name="Dirks R.P."/>
            <person name="Schranz M.E."/>
            <person name="Ros V.I.D."/>
        </authorList>
    </citation>
    <scope>NUCLEOTIDE SEQUENCE</scope>
    <source>
        <strain evidence="11">TB_SE_WUR_2020</strain>
    </source>
</reference>
<dbReference type="EMBL" id="JACEFF010000408">
    <property type="protein sequence ID" value="KAH9638266.1"/>
    <property type="molecule type" value="Genomic_DNA"/>
</dbReference>
<dbReference type="PROSITE" id="PS50297">
    <property type="entry name" value="ANK_REP_REGION"/>
    <property type="match status" value="3"/>
</dbReference>
<keyword evidence="4 8" id="KW-1133">Transmembrane helix</keyword>
<evidence type="ECO:0000256" key="1">
    <source>
        <dbReference type="ARBA" id="ARBA00004141"/>
    </source>
</evidence>
<feature type="region of interest" description="Disordered" evidence="9">
    <location>
        <begin position="1"/>
        <end position="37"/>
    </location>
</feature>
<keyword evidence="5 7" id="KW-0040">ANK repeat</keyword>
<dbReference type="InterPro" id="IPR001594">
    <property type="entry name" value="Palmitoyltrfase_DHHC"/>
</dbReference>
<comment type="similarity">
    <text evidence="8">Belongs to the DHHC palmitoyltransferase family.</text>
</comment>
<evidence type="ECO:0000313" key="11">
    <source>
        <dbReference type="EMBL" id="KAH9638266.1"/>
    </source>
</evidence>
<dbReference type="AlphaFoldDB" id="A0A922SHU6"/>
<feature type="repeat" description="ANK" evidence="7">
    <location>
        <begin position="71"/>
        <end position="103"/>
    </location>
</feature>
<keyword evidence="8" id="KW-0012">Acyltransferase</keyword>
<evidence type="ECO:0000259" key="10">
    <source>
        <dbReference type="Pfam" id="PF01529"/>
    </source>
</evidence>
<keyword evidence="6 8" id="KW-0472">Membrane</keyword>
<dbReference type="SUPFAM" id="SSF48403">
    <property type="entry name" value="Ankyrin repeat"/>
    <property type="match status" value="1"/>
</dbReference>
<dbReference type="PROSITE" id="PS50216">
    <property type="entry name" value="DHHC"/>
    <property type="match status" value="1"/>
</dbReference>
<feature type="repeat" description="ANK" evidence="7">
    <location>
        <begin position="105"/>
        <end position="137"/>
    </location>
</feature>
<protein>
    <recommendedName>
        <fullName evidence="8">Palmitoyltransferase</fullName>
        <ecNumber evidence="8">2.3.1.225</ecNumber>
    </recommendedName>
</protein>
<proteinExistence type="inferred from homology"/>
<evidence type="ECO:0000256" key="8">
    <source>
        <dbReference type="RuleBase" id="RU079119"/>
    </source>
</evidence>
<evidence type="ECO:0000313" key="12">
    <source>
        <dbReference type="Proteomes" id="UP000814243"/>
    </source>
</evidence>
<feature type="transmembrane region" description="Helical" evidence="8">
    <location>
        <begin position="325"/>
        <end position="346"/>
    </location>
</feature>
<dbReference type="PANTHER" id="PTHR24161:SF85">
    <property type="entry name" value="PALMITOYLTRANSFERASE HIP14"/>
    <property type="match status" value="1"/>
</dbReference>
<feature type="transmembrane region" description="Helical" evidence="8">
    <location>
        <begin position="525"/>
        <end position="554"/>
    </location>
</feature>
<keyword evidence="2 8" id="KW-0812">Transmembrane</keyword>